<dbReference type="InterPro" id="IPR000719">
    <property type="entry name" value="Prot_kinase_dom"/>
</dbReference>
<dbReference type="Pfam" id="PF00069">
    <property type="entry name" value="Pkinase"/>
    <property type="match status" value="1"/>
</dbReference>
<reference evidence="3" key="1">
    <citation type="submission" date="2025-08" db="UniProtKB">
        <authorList>
            <consortium name="RefSeq"/>
        </authorList>
    </citation>
    <scope>IDENTIFICATION</scope>
</reference>
<feature type="non-terminal residue" evidence="3">
    <location>
        <position position="332"/>
    </location>
</feature>
<proteinExistence type="predicted"/>
<sequence length="332" mass="37995">MTMHFLEKSRYFLCASAPSLIMLCNHLKREASICHMLKHPHVVELLETYSSDGMLYMVFEYMDGADLCFEIVRRASAGFVYSEAVASHYIRQILEAVRYCHENDIIHRDIKPHCMLLANKDNSAPVKVGGFGIACQLPESGVMMGDITHQLSCLGSTYIRTGRKLICDARIGTPQFMAPEMVQREPYGKPLDMWGCGVLLYILLSGSLPFFGTKDMIYEMISEGRYHMKPKQWDHISESAKDLLQQMLTLNPDRRITIQQSLKHPWIEDRERFALKMHLNETIEEMTKFNARRKLKGAVLAAVSSSKFSNFYSDQIIEGISPYSWDEEITSA</sequence>
<protein>
    <submittedName>
        <fullName evidence="3">Peripheral plasma membrane protein CASK-like</fullName>
    </submittedName>
</protein>
<feature type="domain" description="Protein kinase" evidence="1">
    <location>
        <begin position="1"/>
        <end position="267"/>
    </location>
</feature>
<dbReference type="Proteomes" id="UP000695022">
    <property type="component" value="Unplaced"/>
</dbReference>
<evidence type="ECO:0000259" key="1">
    <source>
        <dbReference type="PROSITE" id="PS50011"/>
    </source>
</evidence>
<keyword evidence="2" id="KW-1185">Reference proteome</keyword>
<evidence type="ECO:0000313" key="3">
    <source>
        <dbReference type="RefSeq" id="XP_014678068.1"/>
    </source>
</evidence>
<dbReference type="SUPFAM" id="SSF56112">
    <property type="entry name" value="Protein kinase-like (PK-like)"/>
    <property type="match status" value="1"/>
</dbReference>
<dbReference type="Gene3D" id="3.30.200.20">
    <property type="entry name" value="Phosphorylase Kinase, domain 1"/>
    <property type="match status" value="1"/>
</dbReference>
<organism evidence="2 3">
    <name type="scientific">Priapulus caudatus</name>
    <name type="common">Priapulid worm</name>
    <dbReference type="NCBI Taxonomy" id="37621"/>
    <lineage>
        <taxon>Eukaryota</taxon>
        <taxon>Metazoa</taxon>
        <taxon>Ecdysozoa</taxon>
        <taxon>Scalidophora</taxon>
        <taxon>Priapulida</taxon>
        <taxon>Priapulimorpha</taxon>
        <taxon>Priapulimorphida</taxon>
        <taxon>Priapulidae</taxon>
        <taxon>Priapulus</taxon>
    </lineage>
</organism>
<dbReference type="PANTHER" id="PTHR24347">
    <property type="entry name" value="SERINE/THREONINE-PROTEIN KINASE"/>
    <property type="match status" value="1"/>
</dbReference>
<name>A0ABM1F0U7_PRICU</name>
<dbReference type="GeneID" id="106817870"/>
<evidence type="ECO:0000313" key="2">
    <source>
        <dbReference type="Proteomes" id="UP000695022"/>
    </source>
</evidence>
<gene>
    <name evidence="3" type="primary">LOC106817870</name>
</gene>
<dbReference type="Gene3D" id="6.10.140.620">
    <property type="match status" value="1"/>
</dbReference>
<accession>A0ABM1F0U7</accession>
<dbReference type="Gene3D" id="1.10.510.10">
    <property type="entry name" value="Transferase(Phosphotransferase) domain 1"/>
    <property type="match status" value="1"/>
</dbReference>
<dbReference type="InterPro" id="IPR011009">
    <property type="entry name" value="Kinase-like_dom_sf"/>
</dbReference>
<dbReference type="PROSITE" id="PS50011">
    <property type="entry name" value="PROTEIN_KINASE_DOM"/>
    <property type="match status" value="1"/>
</dbReference>
<dbReference type="RefSeq" id="XP_014678068.1">
    <property type="nucleotide sequence ID" value="XM_014822582.1"/>
</dbReference>